<dbReference type="GO" id="GO:0006352">
    <property type="term" value="P:DNA-templated transcription initiation"/>
    <property type="evidence" value="ECO:0007669"/>
    <property type="project" value="InterPro"/>
</dbReference>
<dbReference type="AlphaFoldDB" id="A0A3N4RTL5"/>
<keyword evidence="9" id="KW-1185">Reference proteome</keyword>
<dbReference type="NCBIfam" id="TIGR02983">
    <property type="entry name" value="SigE-fam_strep"/>
    <property type="match status" value="1"/>
</dbReference>
<dbReference type="CDD" id="cd06171">
    <property type="entry name" value="Sigma70_r4"/>
    <property type="match status" value="1"/>
</dbReference>
<dbReference type="InterPro" id="IPR014284">
    <property type="entry name" value="RNA_pol_sigma-70_dom"/>
</dbReference>
<evidence type="ECO:0000313" key="9">
    <source>
        <dbReference type="Proteomes" id="UP000266906"/>
    </source>
</evidence>
<organism evidence="8 9">
    <name type="scientific">Kitasatospora cineracea</name>
    <dbReference type="NCBI Taxonomy" id="88074"/>
    <lineage>
        <taxon>Bacteria</taxon>
        <taxon>Bacillati</taxon>
        <taxon>Actinomycetota</taxon>
        <taxon>Actinomycetes</taxon>
        <taxon>Kitasatosporales</taxon>
        <taxon>Streptomycetaceae</taxon>
        <taxon>Kitasatospora</taxon>
    </lineage>
</organism>
<sequence>MSDRITFEEFAASRAGQLFKIAYLMCGDWHQAQDLVQIALSNLYPAWGRLTRGGRVAGLDAYARKTLLNCYISHRRLRRSSELPVGELPDRAAHGPSEESEVTLRLAVLAALDHLAPRNRAAVVLRYLEGHSLEEVADALGCSVNAVKSLNSRSLATLRELLGPDRFALLQN</sequence>
<dbReference type="SUPFAM" id="SSF88946">
    <property type="entry name" value="Sigma2 domain of RNA polymerase sigma factors"/>
    <property type="match status" value="1"/>
</dbReference>
<dbReference type="InterPro" id="IPR014325">
    <property type="entry name" value="RNA_pol_sigma-E_actinobac"/>
</dbReference>
<dbReference type="PANTHER" id="PTHR43133">
    <property type="entry name" value="RNA POLYMERASE ECF-TYPE SIGMA FACTO"/>
    <property type="match status" value="1"/>
</dbReference>
<dbReference type="GO" id="GO:0003677">
    <property type="term" value="F:DNA binding"/>
    <property type="evidence" value="ECO:0007669"/>
    <property type="project" value="UniProtKB-KW"/>
</dbReference>
<dbReference type="SUPFAM" id="SSF88659">
    <property type="entry name" value="Sigma3 and sigma4 domains of RNA polymerase sigma factors"/>
    <property type="match status" value="1"/>
</dbReference>
<evidence type="ECO:0000256" key="4">
    <source>
        <dbReference type="ARBA" id="ARBA00023125"/>
    </source>
</evidence>
<dbReference type="InterPro" id="IPR007627">
    <property type="entry name" value="RNA_pol_sigma70_r2"/>
</dbReference>
<comment type="caution">
    <text evidence="8">The sequence shown here is derived from an EMBL/GenBank/DDBJ whole genome shotgun (WGS) entry which is preliminary data.</text>
</comment>
<evidence type="ECO:0000259" key="6">
    <source>
        <dbReference type="Pfam" id="PF04542"/>
    </source>
</evidence>
<feature type="domain" description="RNA polymerase sigma factor 70 region 4 type 2" evidence="7">
    <location>
        <begin position="106"/>
        <end position="158"/>
    </location>
</feature>
<dbReference type="Gene3D" id="1.10.1740.10">
    <property type="match status" value="1"/>
</dbReference>
<dbReference type="InterPro" id="IPR036388">
    <property type="entry name" value="WH-like_DNA-bd_sf"/>
</dbReference>
<evidence type="ECO:0000256" key="5">
    <source>
        <dbReference type="ARBA" id="ARBA00023163"/>
    </source>
</evidence>
<evidence type="ECO:0000313" key="8">
    <source>
        <dbReference type="EMBL" id="RPE36728.1"/>
    </source>
</evidence>
<protein>
    <submittedName>
        <fullName evidence="8">RNA polymerase sigma-70 factor (Sigma-E family)</fullName>
    </submittedName>
</protein>
<evidence type="ECO:0000256" key="1">
    <source>
        <dbReference type="ARBA" id="ARBA00010641"/>
    </source>
</evidence>
<dbReference type="InterPro" id="IPR013325">
    <property type="entry name" value="RNA_pol_sigma_r2"/>
</dbReference>
<reference evidence="8 9" key="1">
    <citation type="submission" date="2018-11" db="EMBL/GenBank/DDBJ databases">
        <title>Sequencing the genomes of 1000 actinobacteria strains.</title>
        <authorList>
            <person name="Klenk H.-P."/>
        </authorList>
    </citation>
    <scope>NUCLEOTIDE SEQUENCE [LARGE SCALE GENOMIC DNA]</scope>
    <source>
        <strain evidence="8 9">DSM 44781</strain>
    </source>
</reference>
<keyword evidence="4" id="KW-0238">DNA-binding</keyword>
<feature type="domain" description="RNA polymerase sigma-70 region 2" evidence="6">
    <location>
        <begin position="15"/>
        <end position="79"/>
    </location>
</feature>
<name>A0A3N4RTL5_9ACTN</name>
<accession>A0A3N4RTL5</accession>
<evidence type="ECO:0000256" key="2">
    <source>
        <dbReference type="ARBA" id="ARBA00023015"/>
    </source>
</evidence>
<dbReference type="Gene3D" id="1.10.10.10">
    <property type="entry name" value="Winged helix-like DNA-binding domain superfamily/Winged helix DNA-binding domain"/>
    <property type="match status" value="1"/>
</dbReference>
<comment type="similarity">
    <text evidence="1">Belongs to the sigma-70 factor family. ECF subfamily.</text>
</comment>
<gene>
    <name evidence="8" type="ORF">EDD38_5105</name>
</gene>
<keyword evidence="3" id="KW-0731">Sigma factor</keyword>
<dbReference type="PANTHER" id="PTHR43133:SF50">
    <property type="entry name" value="ECF RNA POLYMERASE SIGMA FACTOR SIGM"/>
    <property type="match status" value="1"/>
</dbReference>
<dbReference type="Pfam" id="PF08281">
    <property type="entry name" value="Sigma70_r4_2"/>
    <property type="match status" value="1"/>
</dbReference>
<dbReference type="RefSeq" id="WP_123819643.1">
    <property type="nucleotide sequence ID" value="NZ_JBEYIY010000025.1"/>
</dbReference>
<dbReference type="EMBL" id="RKQG01000001">
    <property type="protein sequence ID" value="RPE36728.1"/>
    <property type="molecule type" value="Genomic_DNA"/>
</dbReference>
<evidence type="ECO:0000259" key="7">
    <source>
        <dbReference type="Pfam" id="PF08281"/>
    </source>
</evidence>
<dbReference type="InterPro" id="IPR013324">
    <property type="entry name" value="RNA_pol_sigma_r3/r4-like"/>
</dbReference>
<dbReference type="NCBIfam" id="TIGR02937">
    <property type="entry name" value="sigma70-ECF"/>
    <property type="match status" value="1"/>
</dbReference>
<proteinExistence type="inferred from homology"/>
<keyword evidence="5" id="KW-0804">Transcription</keyword>
<keyword evidence="2" id="KW-0805">Transcription regulation</keyword>
<dbReference type="GO" id="GO:0016987">
    <property type="term" value="F:sigma factor activity"/>
    <property type="evidence" value="ECO:0007669"/>
    <property type="project" value="UniProtKB-KW"/>
</dbReference>
<evidence type="ECO:0000256" key="3">
    <source>
        <dbReference type="ARBA" id="ARBA00023082"/>
    </source>
</evidence>
<dbReference type="Proteomes" id="UP000266906">
    <property type="component" value="Unassembled WGS sequence"/>
</dbReference>
<dbReference type="Pfam" id="PF04542">
    <property type="entry name" value="Sigma70_r2"/>
    <property type="match status" value="1"/>
</dbReference>
<dbReference type="InterPro" id="IPR039425">
    <property type="entry name" value="RNA_pol_sigma-70-like"/>
</dbReference>
<dbReference type="InterPro" id="IPR013249">
    <property type="entry name" value="RNA_pol_sigma70_r4_t2"/>
</dbReference>